<feature type="region of interest" description="Disordered" evidence="2">
    <location>
        <begin position="185"/>
        <end position="231"/>
    </location>
</feature>
<feature type="region of interest" description="Disordered" evidence="2">
    <location>
        <begin position="116"/>
        <end position="139"/>
    </location>
</feature>
<dbReference type="EMBL" id="ML733661">
    <property type="protein sequence ID" value="KAB8213228.1"/>
    <property type="molecule type" value="Genomic_DNA"/>
</dbReference>
<feature type="region of interest" description="Disordered" evidence="2">
    <location>
        <begin position="297"/>
        <end position="326"/>
    </location>
</feature>
<accession>A0A5N6E784</accession>
<feature type="compositionally biased region" description="Polar residues" evidence="2">
    <location>
        <begin position="192"/>
        <end position="201"/>
    </location>
</feature>
<protein>
    <recommendedName>
        <fullName evidence="4">Myb-like domain-containing protein</fullName>
    </recommendedName>
</protein>
<dbReference type="SMART" id="SM00717">
    <property type="entry name" value="SANT"/>
    <property type="match status" value="1"/>
</dbReference>
<gene>
    <name evidence="5" type="ORF">BDV33DRAFT_73220</name>
</gene>
<feature type="region of interest" description="Disordered" evidence="2">
    <location>
        <begin position="567"/>
        <end position="611"/>
    </location>
</feature>
<keyword evidence="6" id="KW-1185">Reference proteome</keyword>
<feature type="compositionally biased region" description="Low complexity" evidence="2">
    <location>
        <begin position="221"/>
        <end position="231"/>
    </location>
</feature>
<feature type="coiled-coil region" evidence="1">
    <location>
        <begin position="327"/>
        <end position="354"/>
    </location>
</feature>
<dbReference type="PROSITE" id="PS50090">
    <property type="entry name" value="MYB_LIKE"/>
    <property type="match status" value="1"/>
</dbReference>
<dbReference type="SUPFAM" id="SSF46689">
    <property type="entry name" value="Homeodomain-like"/>
    <property type="match status" value="1"/>
</dbReference>
<feature type="region of interest" description="Disordered" evidence="2">
    <location>
        <begin position="388"/>
        <end position="425"/>
    </location>
</feature>
<dbReference type="InterPro" id="IPR009057">
    <property type="entry name" value="Homeodomain-like_sf"/>
</dbReference>
<dbReference type="InterPro" id="IPR001005">
    <property type="entry name" value="SANT/Myb"/>
</dbReference>
<reference evidence="5 6" key="1">
    <citation type="submission" date="2019-04" db="EMBL/GenBank/DDBJ databases">
        <title>Fungal friends and foes A comparative genomics study of 23 Aspergillus species from section Flavi.</title>
        <authorList>
            <consortium name="DOE Joint Genome Institute"/>
            <person name="Kjaerbolling I."/>
            <person name="Vesth T.C."/>
            <person name="Frisvad J.C."/>
            <person name="Nybo J.L."/>
            <person name="Theobald S."/>
            <person name="Kildgaard S."/>
            <person name="Petersen T.I."/>
            <person name="Kuo A."/>
            <person name="Sato A."/>
            <person name="Lyhne E.K."/>
            <person name="Kogle M.E."/>
            <person name="Wiebenga A."/>
            <person name="Kun R.S."/>
            <person name="Lubbers R.J."/>
            <person name="Makela M.R."/>
            <person name="Barry K."/>
            <person name="Chovatia M."/>
            <person name="Clum A."/>
            <person name="Daum C."/>
            <person name="Haridas S."/>
            <person name="He G."/>
            <person name="LaButti K."/>
            <person name="Lipzen A."/>
            <person name="Mondo S."/>
            <person name="Pangilinan J."/>
            <person name="Riley R."/>
            <person name="Salamov A."/>
            <person name="Simmons B.A."/>
            <person name="Magnuson J.K."/>
            <person name="Henrissat B."/>
            <person name="Mortensen U.H."/>
            <person name="Larsen T.O."/>
            <person name="De vries R.P."/>
            <person name="Grigoriev I.V."/>
            <person name="Machida M."/>
            <person name="Baker S.E."/>
            <person name="Andersen M.R."/>
        </authorList>
    </citation>
    <scope>NUCLEOTIDE SEQUENCE [LARGE SCALE GENOMIC DNA]</scope>
    <source>
        <strain evidence="5 6">CBS 126849</strain>
    </source>
</reference>
<evidence type="ECO:0000259" key="4">
    <source>
        <dbReference type="PROSITE" id="PS50090"/>
    </source>
</evidence>
<proteinExistence type="predicted"/>
<feature type="compositionally biased region" description="Polar residues" evidence="2">
    <location>
        <begin position="517"/>
        <end position="529"/>
    </location>
</feature>
<feature type="compositionally biased region" description="Low complexity" evidence="2">
    <location>
        <begin position="580"/>
        <end position="593"/>
    </location>
</feature>
<feature type="transmembrane region" description="Helical" evidence="3">
    <location>
        <begin position="6"/>
        <end position="25"/>
    </location>
</feature>
<feature type="compositionally biased region" description="Basic and acidic residues" evidence="2">
    <location>
        <begin position="478"/>
        <end position="487"/>
    </location>
</feature>
<dbReference type="AlphaFoldDB" id="A0A5N6E784"/>
<evidence type="ECO:0000256" key="1">
    <source>
        <dbReference type="SAM" id="Coils"/>
    </source>
</evidence>
<feature type="compositionally biased region" description="Polar residues" evidence="2">
    <location>
        <begin position="389"/>
        <end position="403"/>
    </location>
</feature>
<dbReference type="Gene3D" id="1.10.10.60">
    <property type="entry name" value="Homeodomain-like"/>
    <property type="match status" value="1"/>
</dbReference>
<keyword evidence="3" id="KW-0812">Transmembrane</keyword>
<keyword evidence="1" id="KW-0175">Coiled coil</keyword>
<keyword evidence="3" id="KW-1133">Transmembrane helix</keyword>
<organism evidence="5 6">
    <name type="scientific">Aspergillus novoparasiticus</name>
    <dbReference type="NCBI Taxonomy" id="986946"/>
    <lineage>
        <taxon>Eukaryota</taxon>
        <taxon>Fungi</taxon>
        <taxon>Dikarya</taxon>
        <taxon>Ascomycota</taxon>
        <taxon>Pezizomycotina</taxon>
        <taxon>Eurotiomycetes</taxon>
        <taxon>Eurotiomycetidae</taxon>
        <taxon>Eurotiales</taxon>
        <taxon>Aspergillaceae</taxon>
        <taxon>Aspergillus</taxon>
        <taxon>Aspergillus subgen. Circumdati</taxon>
    </lineage>
</organism>
<sequence length="655" mass="73065">MAPSCIYLTSFLCITSSPFVAVFGIRLNLPLIYLPLPSPFSSIFHYSFYYSFHHSSVSLPLFFKTVQTMSVNLDNIHFYHQPPPPKPSLHTSRWMPYQIPSAQHCFSHPLPPKPPVDAAATLSTSDRGPIQQPRTSTREGDISYTTNVRNAFDVELERLSMGGITAHTRIVHQPNLERPCDHVAPDGAVKDFTQNQNTSHVVTREPAQPEASVSDDNKTASQSSVQQSISQEWPNREMCQLLENVCSSDAASRTAEAEQDLLGPSIATKLHQDSILSSGGCSEINAQISSPTASSHIIYTSRSPPADLSISFNTSSHSRGESRTETMEYDKATLQNTRNEIRDYQDQGECLGDEAAISRSVKNNRSLITTRTSPASNTESGILKEIQPSAVSSSNRPLYSTRLSKMPPTCTRSLCPRPSANTDPERLPSVSVVIIVRESDRLIAGTTTNHQIRSRNDGRQGGSKSDDAGNRTGVQDFPNKRYYSEAKRPRKRRKPRALPRKEIESNPALTKHATGKCANTFQNLSNSDKPTANEAQEIFGRGVLRIQPHGRRCTYSFTFLPEAVYSELPSPPPRVSPEHSTCSDSRSQSQSSRRATHRRRYKRMPYTPTENQRLTELRGQNGLPWREVAKHFKHRTQASLQVQYSKIHREAVGKL</sequence>
<evidence type="ECO:0000313" key="6">
    <source>
        <dbReference type="Proteomes" id="UP000326799"/>
    </source>
</evidence>
<feature type="compositionally biased region" description="Basic residues" evidence="2">
    <location>
        <begin position="594"/>
        <end position="603"/>
    </location>
</feature>
<keyword evidence="3" id="KW-0472">Membrane</keyword>
<evidence type="ECO:0000256" key="3">
    <source>
        <dbReference type="SAM" id="Phobius"/>
    </source>
</evidence>
<feature type="region of interest" description="Disordered" evidence="2">
    <location>
        <begin position="445"/>
        <end position="529"/>
    </location>
</feature>
<dbReference type="Proteomes" id="UP000326799">
    <property type="component" value="Unassembled WGS sequence"/>
</dbReference>
<name>A0A5N6E784_9EURO</name>
<evidence type="ECO:0000256" key="2">
    <source>
        <dbReference type="SAM" id="MobiDB-lite"/>
    </source>
</evidence>
<feature type="compositionally biased region" description="Basic residues" evidence="2">
    <location>
        <begin position="488"/>
        <end position="498"/>
    </location>
</feature>
<feature type="compositionally biased region" description="Basic and acidic residues" evidence="2">
    <location>
        <begin position="454"/>
        <end position="469"/>
    </location>
</feature>
<evidence type="ECO:0000313" key="5">
    <source>
        <dbReference type="EMBL" id="KAB8213228.1"/>
    </source>
</evidence>
<feature type="domain" description="Myb-like" evidence="4">
    <location>
        <begin position="598"/>
        <end position="648"/>
    </location>
</feature>